<keyword evidence="2" id="KW-1185">Reference proteome</keyword>
<dbReference type="OrthoDB" id="187753at2759"/>
<reference evidence="1" key="1">
    <citation type="submission" date="2020-06" db="EMBL/GenBank/DDBJ databases">
        <authorList>
            <consortium name="Plant Systems Biology data submission"/>
        </authorList>
    </citation>
    <scope>NUCLEOTIDE SEQUENCE</scope>
    <source>
        <strain evidence="1">D6</strain>
    </source>
</reference>
<dbReference type="EMBL" id="CAICTM010002378">
    <property type="protein sequence ID" value="CAB9529015.1"/>
    <property type="molecule type" value="Genomic_DNA"/>
</dbReference>
<gene>
    <name evidence="1" type="ORF">SEMRO_2380_G325470.1</name>
</gene>
<dbReference type="Proteomes" id="UP001153069">
    <property type="component" value="Unassembled WGS sequence"/>
</dbReference>
<accession>A0A9N8HY39</accession>
<evidence type="ECO:0000313" key="1">
    <source>
        <dbReference type="EMBL" id="CAB9529015.1"/>
    </source>
</evidence>
<proteinExistence type="predicted"/>
<dbReference type="AlphaFoldDB" id="A0A9N8HY39"/>
<feature type="non-terminal residue" evidence="1">
    <location>
        <position position="141"/>
    </location>
</feature>
<organism evidence="1 2">
    <name type="scientific">Seminavis robusta</name>
    <dbReference type="NCBI Taxonomy" id="568900"/>
    <lineage>
        <taxon>Eukaryota</taxon>
        <taxon>Sar</taxon>
        <taxon>Stramenopiles</taxon>
        <taxon>Ochrophyta</taxon>
        <taxon>Bacillariophyta</taxon>
        <taxon>Bacillariophyceae</taxon>
        <taxon>Bacillariophycidae</taxon>
        <taxon>Naviculales</taxon>
        <taxon>Naviculaceae</taxon>
        <taxon>Seminavis</taxon>
    </lineage>
</organism>
<evidence type="ECO:0000313" key="2">
    <source>
        <dbReference type="Proteomes" id="UP001153069"/>
    </source>
</evidence>
<sequence length="141" mass="15408">MGPSGKDGISSILLAAPEYDNNFDLWSGPIFAMLETGVVACRLQKQVGVVCFHPMYATPDGSSFPGFGHMHSVPRLKKWLQEQDPSLLLTDEEIAAGGSWQRRTPHATINVLRADQLEAAEGRRTTGELYSENIRKLVGPG</sequence>
<name>A0A9N8HY39_9STRA</name>
<protein>
    <submittedName>
        <fullName evidence="1">Uncharacterized protein</fullName>
    </submittedName>
</protein>
<comment type="caution">
    <text evidence="1">The sequence shown here is derived from an EMBL/GenBank/DDBJ whole genome shotgun (WGS) entry which is preliminary data.</text>
</comment>